<dbReference type="EMBL" id="JAVRRF010000003">
    <property type="protein sequence ID" value="KAK5067050.1"/>
    <property type="molecule type" value="Genomic_DNA"/>
</dbReference>
<protein>
    <submittedName>
        <fullName evidence="1">Uncharacterized protein</fullName>
    </submittedName>
</protein>
<organism evidence="1 2">
    <name type="scientific">Exophiala sideris</name>
    <dbReference type="NCBI Taxonomy" id="1016849"/>
    <lineage>
        <taxon>Eukaryota</taxon>
        <taxon>Fungi</taxon>
        <taxon>Dikarya</taxon>
        <taxon>Ascomycota</taxon>
        <taxon>Pezizomycotina</taxon>
        <taxon>Eurotiomycetes</taxon>
        <taxon>Chaetothyriomycetidae</taxon>
        <taxon>Chaetothyriales</taxon>
        <taxon>Herpotrichiellaceae</taxon>
        <taxon>Exophiala</taxon>
    </lineage>
</organism>
<comment type="caution">
    <text evidence="1">The sequence shown here is derived from an EMBL/GenBank/DDBJ whole genome shotgun (WGS) entry which is preliminary data.</text>
</comment>
<name>A0ABR0JMW7_9EURO</name>
<evidence type="ECO:0000313" key="1">
    <source>
        <dbReference type="EMBL" id="KAK5067050.1"/>
    </source>
</evidence>
<dbReference type="Proteomes" id="UP001345691">
    <property type="component" value="Unassembled WGS sequence"/>
</dbReference>
<gene>
    <name evidence="1" type="ORF">LTR69_002399</name>
</gene>
<sequence>MSATSATSAAAPPDASQHELSEKFAGLAPAAFEEWLMQRSVEVVKLARLKHASIRAIDTNNPNHTAALRTAEQLLGYAKSLLNIDLESRNKRELIALTNYINKPMAESHPDFLATMMTAVHATCVAFPQAYLNQVCSPLLQAYSQGWHSSAVTR</sequence>
<evidence type="ECO:0000313" key="2">
    <source>
        <dbReference type="Proteomes" id="UP001345691"/>
    </source>
</evidence>
<accession>A0ABR0JMW7</accession>
<proteinExistence type="predicted"/>
<reference evidence="1 2" key="1">
    <citation type="submission" date="2023-08" db="EMBL/GenBank/DDBJ databases">
        <title>Black Yeasts Isolated from many extreme environments.</title>
        <authorList>
            <person name="Coleine C."/>
            <person name="Stajich J.E."/>
            <person name="Selbmann L."/>
        </authorList>
    </citation>
    <scope>NUCLEOTIDE SEQUENCE [LARGE SCALE GENOMIC DNA]</scope>
    <source>
        <strain evidence="1 2">CCFEE 6328</strain>
    </source>
</reference>
<keyword evidence="2" id="KW-1185">Reference proteome</keyword>